<gene>
    <name evidence="1" type="ORF">GSMUA_247240.1</name>
</gene>
<dbReference type="FunCoup" id="A0A804KPQ0">
    <property type="interactions" value="876"/>
</dbReference>
<keyword evidence="3" id="KW-1185">Reference proteome</keyword>
<dbReference type="InParanoid" id="A0A804KPQ0"/>
<sequence length="64" mass="6896">MCCPSKTCCCFLLVLVILLIGFVFGFGVFAHGFHKIKDSLHVEAESAVPHGRPFFTGAASPPPF</sequence>
<dbReference type="AlphaFoldDB" id="A0A804KPQ0"/>
<dbReference type="PANTHER" id="PTHR36753:SF2">
    <property type="entry name" value="TRANSMEMBRANE PROTEIN"/>
    <property type="match status" value="1"/>
</dbReference>
<evidence type="ECO:0000313" key="1">
    <source>
        <dbReference type="EMBL" id="CAG1836755.1"/>
    </source>
</evidence>
<dbReference type="OMA" id="MCCGTRV"/>
<dbReference type="EMBL" id="HG996474">
    <property type="protein sequence ID" value="CAG1836755.1"/>
    <property type="molecule type" value="Genomic_DNA"/>
</dbReference>
<accession>A0A804KPQ0</accession>
<organism evidence="2 3">
    <name type="scientific">Musa acuminata subsp. malaccensis</name>
    <name type="common">Wild banana</name>
    <name type="synonym">Musa malaccensis</name>
    <dbReference type="NCBI Taxonomy" id="214687"/>
    <lineage>
        <taxon>Eukaryota</taxon>
        <taxon>Viridiplantae</taxon>
        <taxon>Streptophyta</taxon>
        <taxon>Embryophyta</taxon>
        <taxon>Tracheophyta</taxon>
        <taxon>Spermatophyta</taxon>
        <taxon>Magnoliopsida</taxon>
        <taxon>Liliopsida</taxon>
        <taxon>Zingiberales</taxon>
        <taxon>Musaceae</taxon>
        <taxon>Musa</taxon>
    </lineage>
</organism>
<protein>
    <submittedName>
        <fullName evidence="1">(wild Malaysian banana) hypothetical protein</fullName>
    </submittedName>
</protein>
<dbReference type="PANTHER" id="PTHR36753">
    <property type="entry name" value="TRANSMEMBRANE PROTEIN"/>
    <property type="match status" value="1"/>
</dbReference>
<reference evidence="2" key="2">
    <citation type="submission" date="2021-05" db="UniProtKB">
        <authorList>
            <consortium name="EnsemblPlants"/>
        </authorList>
    </citation>
    <scope>IDENTIFICATION</scope>
    <source>
        <strain evidence="2">subsp. malaccensis</strain>
    </source>
</reference>
<evidence type="ECO:0000313" key="3">
    <source>
        <dbReference type="Proteomes" id="UP000012960"/>
    </source>
</evidence>
<proteinExistence type="predicted"/>
<dbReference type="Proteomes" id="UP000012960">
    <property type="component" value="Unplaced"/>
</dbReference>
<name>A0A804KPQ0_MUSAM</name>
<dbReference type="EnsemblPlants" id="Ma09_t28550.1">
    <property type="protein sequence ID" value="Ma09_p28550.1"/>
    <property type="gene ID" value="Ma09_g28550"/>
</dbReference>
<dbReference type="Gramene" id="Ma09_t28550.1">
    <property type="protein sequence ID" value="Ma09_p28550.1"/>
    <property type="gene ID" value="Ma09_g28550"/>
</dbReference>
<evidence type="ECO:0000313" key="2">
    <source>
        <dbReference type="EnsemblPlants" id="Ma09_p28550.1"/>
    </source>
</evidence>
<reference evidence="1" key="1">
    <citation type="submission" date="2021-03" db="EMBL/GenBank/DDBJ databases">
        <authorList>
            <consortium name="Genoscope - CEA"/>
            <person name="William W."/>
        </authorList>
    </citation>
    <scope>NUCLEOTIDE SEQUENCE</scope>
    <source>
        <strain evidence="1">Doubled-haploid Pahang</strain>
    </source>
</reference>